<organism evidence="2 3">
    <name type="scientific">Prosthecobacter algae</name>
    <dbReference type="NCBI Taxonomy" id="1144682"/>
    <lineage>
        <taxon>Bacteria</taxon>
        <taxon>Pseudomonadati</taxon>
        <taxon>Verrucomicrobiota</taxon>
        <taxon>Verrucomicrobiia</taxon>
        <taxon>Verrucomicrobiales</taxon>
        <taxon>Verrucomicrobiaceae</taxon>
        <taxon>Prosthecobacter</taxon>
    </lineage>
</organism>
<keyword evidence="3" id="KW-1185">Reference proteome</keyword>
<sequence>MSGPVTLLSVIEHLLKNPGRILHECQQGRLQVPARLLLSTLISFSIFGLLLGSFSGGTQLWASPLKVTLGIIAAVLICLPSLYIFSALDGLDARLSQISAVMLSTVALAGLLLLGFAPVIWVFSTSTESLAFMGFLGLIFWIIGLYFGSRLLLQTAAILGMQSTGFLKTWLAIFIIVTLQMSTSLRPLIGTADTLLPEKKKFFLQHWVENLGQVDINR</sequence>
<dbReference type="EMBL" id="BAABIA010000009">
    <property type="protein sequence ID" value="GAA5146642.1"/>
    <property type="molecule type" value="Genomic_DNA"/>
</dbReference>
<reference evidence="3" key="1">
    <citation type="journal article" date="2019" name="Int. J. Syst. Evol. Microbiol.">
        <title>The Global Catalogue of Microorganisms (GCM) 10K type strain sequencing project: providing services to taxonomists for standard genome sequencing and annotation.</title>
        <authorList>
            <consortium name="The Broad Institute Genomics Platform"/>
            <consortium name="The Broad Institute Genome Sequencing Center for Infectious Disease"/>
            <person name="Wu L."/>
            <person name="Ma J."/>
        </authorList>
    </citation>
    <scope>NUCLEOTIDE SEQUENCE [LARGE SCALE GENOMIC DNA]</scope>
    <source>
        <strain evidence="3">JCM 18053</strain>
    </source>
</reference>
<name>A0ABP9PJZ4_9BACT</name>
<feature type="transmembrane region" description="Helical" evidence="1">
    <location>
        <begin position="36"/>
        <end position="55"/>
    </location>
</feature>
<evidence type="ECO:0000256" key="1">
    <source>
        <dbReference type="SAM" id="Phobius"/>
    </source>
</evidence>
<keyword evidence="1" id="KW-1133">Transmembrane helix</keyword>
<comment type="caution">
    <text evidence="2">The sequence shown here is derived from an EMBL/GenBank/DDBJ whole genome shotgun (WGS) entry which is preliminary data.</text>
</comment>
<feature type="transmembrane region" description="Helical" evidence="1">
    <location>
        <begin position="129"/>
        <end position="148"/>
    </location>
</feature>
<gene>
    <name evidence="2" type="ORF">GCM10023213_40080</name>
</gene>
<keyword evidence="1" id="KW-0472">Membrane</keyword>
<evidence type="ECO:0000313" key="2">
    <source>
        <dbReference type="EMBL" id="GAA5146642.1"/>
    </source>
</evidence>
<accession>A0ABP9PJZ4</accession>
<keyword evidence="1" id="KW-0812">Transmembrane</keyword>
<proteinExistence type="predicted"/>
<feature type="transmembrane region" description="Helical" evidence="1">
    <location>
        <begin position="100"/>
        <end position="123"/>
    </location>
</feature>
<protein>
    <recommendedName>
        <fullName evidence="4">Yip1 domain-containing protein</fullName>
    </recommendedName>
</protein>
<evidence type="ECO:0008006" key="4">
    <source>
        <dbReference type="Google" id="ProtNLM"/>
    </source>
</evidence>
<feature type="transmembrane region" description="Helical" evidence="1">
    <location>
        <begin position="67"/>
        <end position="88"/>
    </location>
</feature>
<evidence type="ECO:0000313" key="3">
    <source>
        <dbReference type="Proteomes" id="UP001499852"/>
    </source>
</evidence>
<dbReference type="Proteomes" id="UP001499852">
    <property type="component" value="Unassembled WGS sequence"/>
</dbReference>